<feature type="non-terminal residue" evidence="1">
    <location>
        <position position="1"/>
    </location>
</feature>
<dbReference type="AlphaFoldDB" id="A0A9P5P2Q1"/>
<evidence type="ECO:0000313" key="1">
    <source>
        <dbReference type="EMBL" id="KAF8913252.1"/>
    </source>
</evidence>
<organism evidence="1 2">
    <name type="scientific">Gymnopilus junonius</name>
    <name type="common">Spectacular rustgill mushroom</name>
    <name type="synonym">Gymnopilus spectabilis subsp. junonius</name>
    <dbReference type="NCBI Taxonomy" id="109634"/>
    <lineage>
        <taxon>Eukaryota</taxon>
        <taxon>Fungi</taxon>
        <taxon>Dikarya</taxon>
        <taxon>Basidiomycota</taxon>
        <taxon>Agaricomycotina</taxon>
        <taxon>Agaricomycetes</taxon>
        <taxon>Agaricomycetidae</taxon>
        <taxon>Agaricales</taxon>
        <taxon>Agaricineae</taxon>
        <taxon>Hymenogastraceae</taxon>
        <taxon>Gymnopilus</taxon>
    </lineage>
</organism>
<name>A0A9P5P2Q1_GYMJU</name>
<sequence>HNVMSQFELRDRLTNTKLKDHHDLDHYIRKFKMDCLCFIEMGIPYSEYDMVHSIIHGLPTTESWSHFTMLITQNTLDHIDIQAHAAMPTAPDTLLNCIIARLIIECQCIEASKSAGKSGPNSEYCNQAGRSGEPVIHNIRRILMVSFAQIVGSAHMITTTALLKEVAWKAKCYDFDNRS</sequence>
<reference evidence="1" key="1">
    <citation type="submission" date="2020-11" db="EMBL/GenBank/DDBJ databases">
        <authorList>
            <consortium name="DOE Joint Genome Institute"/>
            <person name="Ahrendt S."/>
            <person name="Riley R."/>
            <person name="Andreopoulos W."/>
            <person name="LaButti K."/>
            <person name="Pangilinan J."/>
            <person name="Ruiz-duenas F.J."/>
            <person name="Barrasa J.M."/>
            <person name="Sanchez-Garcia M."/>
            <person name="Camarero S."/>
            <person name="Miyauchi S."/>
            <person name="Serrano A."/>
            <person name="Linde D."/>
            <person name="Babiker R."/>
            <person name="Drula E."/>
            <person name="Ayuso-Fernandez I."/>
            <person name="Pacheco R."/>
            <person name="Padilla G."/>
            <person name="Ferreira P."/>
            <person name="Barriuso J."/>
            <person name="Kellner H."/>
            <person name="Castanera R."/>
            <person name="Alfaro M."/>
            <person name="Ramirez L."/>
            <person name="Pisabarro A.G."/>
            <person name="Kuo A."/>
            <person name="Tritt A."/>
            <person name="Lipzen A."/>
            <person name="He G."/>
            <person name="Yan M."/>
            <person name="Ng V."/>
            <person name="Cullen D."/>
            <person name="Martin F."/>
            <person name="Rosso M.-N."/>
            <person name="Henrissat B."/>
            <person name="Hibbett D."/>
            <person name="Martinez A.T."/>
            <person name="Grigoriev I.V."/>
        </authorList>
    </citation>
    <scope>NUCLEOTIDE SEQUENCE</scope>
    <source>
        <strain evidence="1">AH 44721</strain>
    </source>
</reference>
<evidence type="ECO:0000313" key="2">
    <source>
        <dbReference type="Proteomes" id="UP000724874"/>
    </source>
</evidence>
<gene>
    <name evidence="1" type="ORF">CPB84DRAFT_1670854</name>
</gene>
<dbReference type="OrthoDB" id="2939611at2759"/>
<comment type="caution">
    <text evidence="1">The sequence shown here is derived from an EMBL/GenBank/DDBJ whole genome shotgun (WGS) entry which is preliminary data.</text>
</comment>
<protein>
    <submittedName>
        <fullName evidence="1">Uncharacterized protein</fullName>
    </submittedName>
</protein>
<accession>A0A9P5P2Q1</accession>
<dbReference type="Proteomes" id="UP000724874">
    <property type="component" value="Unassembled WGS sequence"/>
</dbReference>
<dbReference type="EMBL" id="JADNYJ010000002">
    <property type="protein sequence ID" value="KAF8913252.1"/>
    <property type="molecule type" value="Genomic_DNA"/>
</dbReference>
<keyword evidence="2" id="KW-1185">Reference proteome</keyword>
<proteinExistence type="predicted"/>